<proteinExistence type="inferred from homology"/>
<dbReference type="GO" id="GO:0006412">
    <property type="term" value="P:translation"/>
    <property type="evidence" value="ECO:0007669"/>
    <property type="project" value="UniProtKB-UniRule"/>
</dbReference>
<feature type="domain" description="Large ribosomal subunit protein bL9 C-terminal" evidence="9">
    <location>
        <begin position="63"/>
        <end position="146"/>
    </location>
</feature>
<dbReference type="InterPro" id="IPR009027">
    <property type="entry name" value="Ribosomal_bL9/RNase_H1_N"/>
</dbReference>
<dbReference type="InterPro" id="IPR036935">
    <property type="entry name" value="Ribosomal_bL9_N_sf"/>
</dbReference>
<sequence>MQVILKENIIGLGYKDEVVTVKDGYGRNYLIPTGKAVIASKSALKVLEEELKQRAKKIAKIKADAEAQAAQLNNIKPISIEMKVSANGSTYGSVNATTIAEELGKQGFEIDRKIIVMKDAKTVGVHTAVVKLHKDVEVEVNFTVVAEGAQAAPAVEDVAPAAETVEATEAPAEA</sequence>
<dbReference type="Gene3D" id="3.40.5.10">
    <property type="entry name" value="Ribosomal protein L9, N-terminal domain"/>
    <property type="match status" value="1"/>
</dbReference>
<comment type="caution">
    <text evidence="10">The sequence shown here is derived from an EMBL/GenBank/DDBJ whole genome shotgun (WGS) entry which is preliminary data.</text>
</comment>
<name>A0A7W5UJX9_9BACT</name>
<dbReference type="InterPro" id="IPR020069">
    <property type="entry name" value="Ribosomal_bL9_C"/>
</dbReference>
<organism evidence="10 11">
    <name type="scientific">Alloprevotella rava</name>
    <dbReference type="NCBI Taxonomy" id="671218"/>
    <lineage>
        <taxon>Bacteria</taxon>
        <taxon>Pseudomonadati</taxon>
        <taxon>Bacteroidota</taxon>
        <taxon>Bacteroidia</taxon>
        <taxon>Bacteroidales</taxon>
        <taxon>Prevotellaceae</taxon>
        <taxon>Alloprevotella</taxon>
    </lineage>
</organism>
<evidence type="ECO:0000256" key="2">
    <source>
        <dbReference type="ARBA" id="ARBA00022730"/>
    </source>
</evidence>
<dbReference type="EMBL" id="JACICA010000004">
    <property type="protein sequence ID" value="MBB3702711.1"/>
    <property type="molecule type" value="Genomic_DNA"/>
</dbReference>
<keyword evidence="5 7" id="KW-0687">Ribonucleoprotein</keyword>
<comment type="similarity">
    <text evidence="1 7">Belongs to the bacterial ribosomal protein bL9 family.</text>
</comment>
<dbReference type="PANTHER" id="PTHR21368">
    <property type="entry name" value="50S RIBOSOMAL PROTEIN L9"/>
    <property type="match status" value="1"/>
</dbReference>
<feature type="domain" description="Ribosomal protein L9" evidence="8">
    <location>
        <begin position="1"/>
        <end position="46"/>
    </location>
</feature>
<evidence type="ECO:0000256" key="3">
    <source>
        <dbReference type="ARBA" id="ARBA00022884"/>
    </source>
</evidence>
<evidence type="ECO:0000259" key="9">
    <source>
        <dbReference type="Pfam" id="PF03948"/>
    </source>
</evidence>
<keyword evidence="2 7" id="KW-0699">rRNA-binding</keyword>
<protein>
    <recommendedName>
        <fullName evidence="6 7">Large ribosomal subunit protein bL9</fullName>
    </recommendedName>
</protein>
<dbReference type="InterPro" id="IPR020070">
    <property type="entry name" value="Ribosomal_bL9_N"/>
</dbReference>
<dbReference type="SUPFAM" id="SSF55658">
    <property type="entry name" value="L9 N-domain-like"/>
    <property type="match status" value="1"/>
</dbReference>
<dbReference type="InterPro" id="IPR020594">
    <property type="entry name" value="Ribosomal_bL9_bac/chp"/>
</dbReference>
<evidence type="ECO:0000256" key="5">
    <source>
        <dbReference type="ARBA" id="ARBA00023274"/>
    </source>
</evidence>
<reference evidence="10 11" key="1">
    <citation type="submission" date="2020-08" db="EMBL/GenBank/DDBJ databases">
        <title>Genomic Encyclopedia of Type Strains, Phase IV (KMG-IV): sequencing the most valuable type-strain genomes for metagenomic binning, comparative biology and taxonomic classification.</title>
        <authorList>
            <person name="Goeker M."/>
        </authorList>
    </citation>
    <scope>NUCLEOTIDE SEQUENCE [LARGE SCALE GENOMIC DNA]</scope>
    <source>
        <strain evidence="10 11">DSM 22548</strain>
    </source>
</reference>
<dbReference type="GO" id="GO:0005840">
    <property type="term" value="C:ribosome"/>
    <property type="evidence" value="ECO:0007669"/>
    <property type="project" value="UniProtKB-KW"/>
</dbReference>
<dbReference type="GO" id="GO:0003735">
    <property type="term" value="F:structural constituent of ribosome"/>
    <property type="evidence" value="ECO:0007669"/>
    <property type="project" value="InterPro"/>
</dbReference>
<dbReference type="Pfam" id="PF01281">
    <property type="entry name" value="Ribosomal_L9_N"/>
    <property type="match status" value="1"/>
</dbReference>
<dbReference type="Pfam" id="PF03948">
    <property type="entry name" value="Ribosomal_L9_C"/>
    <property type="match status" value="1"/>
</dbReference>
<comment type="function">
    <text evidence="7">Binds to the 23S rRNA.</text>
</comment>
<dbReference type="SUPFAM" id="SSF55653">
    <property type="entry name" value="Ribosomal protein L9 C-domain"/>
    <property type="match status" value="1"/>
</dbReference>
<evidence type="ECO:0000259" key="8">
    <source>
        <dbReference type="Pfam" id="PF01281"/>
    </source>
</evidence>
<dbReference type="HAMAP" id="MF_00503">
    <property type="entry name" value="Ribosomal_bL9"/>
    <property type="match status" value="1"/>
</dbReference>
<evidence type="ECO:0000313" key="11">
    <source>
        <dbReference type="Proteomes" id="UP000541425"/>
    </source>
</evidence>
<gene>
    <name evidence="7" type="primary">rplI</name>
    <name evidence="10" type="ORF">FHS60_001174</name>
</gene>
<dbReference type="InterPro" id="IPR036791">
    <property type="entry name" value="Ribosomal_bL9_C_sf"/>
</dbReference>
<accession>A0A7W5UJX9</accession>
<dbReference type="GO" id="GO:0019843">
    <property type="term" value="F:rRNA binding"/>
    <property type="evidence" value="ECO:0007669"/>
    <property type="project" value="UniProtKB-UniRule"/>
</dbReference>
<dbReference type="InterPro" id="IPR000244">
    <property type="entry name" value="Ribosomal_bL9"/>
</dbReference>
<dbReference type="RefSeq" id="WP_183696127.1">
    <property type="nucleotide sequence ID" value="NZ_JACICA010000004.1"/>
</dbReference>
<evidence type="ECO:0000256" key="1">
    <source>
        <dbReference type="ARBA" id="ARBA00010605"/>
    </source>
</evidence>
<evidence type="ECO:0000256" key="4">
    <source>
        <dbReference type="ARBA" id="ARBA00022980"/>
    </source>
</evidence>
<keyword evidence="3 7" id="KW-0694">RNA-binding</keyword>
<dbReference type="AlphaFoldDB" id="A0A7W5UJX9"/>
<dbReference type="Proteomes" id="UP000541425">
    <property type="component" value="Unassembled WGS sequence"/>
</dbReference>
<dbReference type="GO" id="GO:1990904">
    <property type="term" value="C:ribonucleoprotein complex"/>
    <property type="evidence" value="ECO:0007669"/>
    <property type="project" value="UniProtKB-KW"/>
</dbReference>
<evidence type="ECO:0000256" key="6">
    <source>
        <dbReference type="ARBA" id="ARBA00035292"/>
    </source>
</evidence>
<evidence type="ECO:0000313" key="10">
    <source>
        <dbReference type="EMBL" id="MBB3702711.1"/>
    </source>
</evidence>
<keyword evidence="4 7" id="KW-0689">Ribosomal protein</keyword>
<dbReference type="Gene3D" id="3.10.430.100">
    <property type="entry name" value="Ribosomal protein L9, C-terminal domain"/>
    <property type="match status" value="1"/>
</dbReference>
<evidence type="ECO:0000256" key="7">
    <source>
        <dbReference type="HAMAP-Rule" id="MF_00503"/>
    </source>
</evidence>
<dbReference type="NCBIfam" id="TIGR00158">
    <property type="entry name" value="L9"/>
    <property type="match status" value="1"/>
</dbReference>